<keyword evidence="5" id="KW-1185">Reference proteome</keyword>
<organism evidence="4 5">
    <name type="scientific">Vagococcus proximus</name>
    <dbReference type="NCBI Taxonomy" id="2991417"/>
    <lineage>
        <taxon>Bacteria</taxon>
        <taxon>Bacillati</taxon>
        <taxon>Bacillota</taxon>
        <taxon>Bacilli</taxon>
        <taxon>Lactobacillales</taxon>
        <taxon>Enterococcaceae</taxon>
        <taxon>Vagococcus</taxon>
    </lineage>
</organism>
<dbReference type="Gene3D" id="3.40.50.2000">
    <property type="entry name" value="Glycogen Phosphorylase B"/>
    <property type="match status" value="2"/>
</dbReference>
<dbReference type="InterPro" id="IPR001296">
    <property type="entry name" value="Glyco_trans_1"/>
</dbReference>
<dbReference type="EC" id="2.4.-.-" evidence="4"/>
<dbReference type="EMBL" id="JAPDSH010000002">
    <property type="protein sequence ID" value="MDF0479340.1"/>
    <property type="molecule type" value="Genomic_DNA"/>
</dbReference>
<gene>
    <name evidence="4" type="ORF">OL233_03475</name>
</gene>
<dbReference type="GO" id="GO:0016757">
    <property type="term" value="F:glycosyltransferase activity"/>
    <property type="evidence" value="ECO:0007669"/>
    <property type="project" value="UniProtKB-KW"/>
</dbReference>
<dbReference type="Proteomes" id="UP001147148">
    <property type="component" value="Unassembled WGS sequence"/>
</dbReference>
<dbReference type="PANTHER" id="PTHR12526">
    <property type="entry name" value="GLYCOSYLTRANSFERASE"/>
    <property type="match status" value="1"/>
</dbReference>
<feature type="domain" description="Glycosyl transferase family 1" evidence="3">
    <location>
        <begin position="228"/>
        <end position="388"/>
    </location>
</feature>
<dbReference type="Pfam" id="PF00534">
    <property type="entry name" value="Glycos_transf_1"/>
    <property type="match status" value="1"/>
</dbReference>
<accession>A0ABT5X002</accession>
<evidence type="ECO:0000313" key="4">
    <source>
        <dbReference type="EMBL" id="MDF0479340.1"/>
    </source>
</evidence>
<dbReference type="SUPFAM" id="SSF53756">
    <property type="entry name" value="UDP-Glycosyltransferase/glycogen phosphorylase"/>
    <property type="match status" value="1"/>
</dbReference>
<dbReference type="RefSeq" id="WP_275470984.1">
    <property type="nucleotide sequence ID" value="NZ_JAPDSH010000002.1"/>
</dbReference>
<protein>
    <submittedName>
        <fullName evidence="4">Glycosyltransferase</fullName>
        <ecNumber evidence="4">2.4.-.-</ecNumber>
    </submittedName>
</protein>
<dbReference type="PANTHER" id="PTHR12526:SF629">
    <property type="entry name" value="TEICHURONIC ACID BIOSYNTHESIS GLYCOSYLTRANSFERASE TUAH-RELATED"/>
    <property type="match status" value="1"/>
</dbReference>
<evidence type="ECO:0000256" key="2">
    <source>
        <dbReference type="ARBA" id="ARBA00022679"/>
    </source>
</evidence>
<evidence type="ECO:0000313" key="5">
    <source>
        <dbReference type="Proteomes" id="UP001147148"/>
    </source>
</evidence>
<keyword evidence="2 4" id="KW-0808">Transferase</keyword>
<evidence type="ECO:0000259" key="3">
    <source>
        <dbReference type="Pfam" id="PF00534"/>
    </source>
</evidence>
<reference evidence="4" key="1">
    <citation type="submission" date="2022-10" db="EMBL/GenBank/DDBJ databases">
        <title>Vagococcus sp. isolated from poultry meat.</title>
        <authorList>
            <person name="Johansson P."/>
            <person name="Bjorkroth J."/>
        </authorList>
    </citation>
    <scope>NUCLEOTIDE SEQUENCE</scope>
    <source>
        <strain evidence="4">PNs007</strain>
    </source>
</reference>
<keyword evidence="1 4" id="KW-0328">Glycosyltransferase</keyword>
<comment type="caution">
    <text evidence="4">The sequence shown here is derived from an EMBL/GenBank/DDBJ whole genome shotgun (WGS) entry which is preliminary data.</text>
</comment>
<sequence>MKNLIILTNSFPYDKSEPYMETETEYYQGFDRKIIYSLSVRDSKNKRIIEDGFETIPIKFDKTRIMYLLMFIFVLFDSNFYKELRILRQQKKTSVKRILRISIFLSRAKYEGYKIKRDLKKRKISKNDFGIIYSYRFEYQAYIAVNLLKSYPNYKVVCRAHGYDLYHYRNSDKYIPFREYVLDKITSLSTISKDGSEYISKRYPKYKDKIKLSYLGTKDYGCREVDKKSDILKIVSCSNLLPVKRIDRIIEVFKLLPKQYSIVWEHYGDGYLKKDLDNTALNELGKNIKYEFKGHISNKDLMKVYMTEEYHLFINLSDSEGLPVSIMEVLSVGIPVIATNVGGTSEIVIDGKNGKLVEPNELTDIKNQIELFYNMSNEGYVEYRKQARLYWESNFSAEKNYKKFNEELLGMLEE</sequence>
<name>A0ABT5X002_9ENTE</name>
<evidence type="ECO:0000256" key="1">
    <source>
        <dbReference type="ARBA" id="ARBA00022676"/>
    </source>
</evidence>
<proteinExistence type="predicted"/>